<dbReference type="EMBL" id="JYDI01001432">
    <property type="protein sequence ID" value="KRY31044.1"/>
    <property type="molecule type" value="Genomic_DNA"/>
</dbReference>
<dbReference type="Pfam" id="PF03564">
    <property type="entry name" value="DUF1759"/>
    <property type="match status" value="1"/>
</dbReference>
<accession>A0A0V1B1W0</accession>
<dbReference type="OMA" id="SNERNME"/>
<sequence>MDKLLHRKNAQLRWLRSALDDLRAALDSDRNHRQSCLMRVSEKWTKYDRVVEQLLELRMKADHDSGIQIKEDPETKEIERSTPSNVRLPKLEIRKYNGDPHDWQRFHEEFSNSIHTNKNLSTIEKFSYLRSLLIGNAAAAIEGLPLNVANYDAAMTILSDSFGRKEIIIEEHMKELQNLPTVTSQWDTNRL</sequence>
<evidence type="ECO:0000313" key="2">
    <source>
        <dbReference type="EMBL" id="KRY31044.1"/>
    </source>
</evidence>
<evidence type="ECO:0000313" key="3">
    <source>
        <dbReference type="Proteomes" id="UP000054653"/>
    </source>
</evidence>
<dbReference type="InterPro" id="IPR005312">
    <property type="entry name" value="DUF1759"/>
</dbReference>
<dbReference type="AlphaFoldDB" id="A0A0V1B1W0"/>
<dbReference type="STRING" id="45882.A0A0V1B1W0"/>
<dbReference type="EMBL" id="JYDI01001434">
    <property type="protein sequence ID" value="KRY30978.1"/>
    <property type="molecule type" value="Genomic_DNA"/>
</dbReference>
<dbReference type="Proteomes" id="UP000054653">
    <property type="component" value="Unassembled WGS sequence"/>
</dbReference>
<reference evidence="1 3" key="1">
    <citation type="submission" date="2015-01" db="EMBL/GenBank/DDBJ databases">
        <title>Evolution of Trichinella species and genotypes.</title>
        <authorList>
            <person name="Korhonen P.K."/>
            <person name="Edoardo P."/>
            <person name="Giuseppe L.R."/>
            <person name="Gasser R.B."/>
        </authorList>
    </citation>
    <scope>NUCLEOTIDE SEQUENCE [LARGE SCALE GENOMIC DNA]</scope>
    <source>
        <strain evidence="1">ISS120</strain>
    </source>
</reference>
<dbReference type="PANTHER" id="PTHR22954:SF3">
    <property type="entry name" value="PROTEIN CBG08539"/>
    <property type="match status" value="1"/>
</dbReference>
<organism evidence="1 3">
    <name type="scientific">Trichinella britovi</name>
    <name type="common">Parasitic roundworm</name>
    <dbReference type="NCBI Taxonomy" id="45882"/>
    <lineage>
        <taxon>Eukaryota</taxon>
        <taxon>Metazoa</taxon>
        <taxon>Ecdysozoa</taxon>
        <taxon>Nematoda</taxon>
        <taxon>Enoplea</taxon>
        <taxon>Dorylaimia</taxon>
        <taxon>Trichinellida</taxon>
        <taxon>Trichinellidae</taxon>
        <taxon>Trichinella</taxon>
    </lineage>
</organism>
<proteinExistence type="predicted"/>
<feature type="non-terminal residue" evidence="1">
    <location>
        <position position="191"/>
    </location>
</feature>
<comment type="caution">
    <text evidence="1">The sequence shown here is derived from an EMBL/GenBank/DDBJ whole genome shotgun (WGS) entry which is preliminary data.</text>
</comment>
<protein>
    <submittedName>
        <fullName evidence="1">Uncharacterized protein</fullName>
    </submittedName>
</protein>
<keyword evidence="3" id="KW-1185">Reference proteome</keyword>
<dbReference type="OrthoDB" id="5864015at2759"/>
<name>A0A0V1B1W0_TRIBR</name>
<evidence type="ECO:0000313" key="1">
    <source>
        <dbReference type="EMBL" id="KRY30978.1"/>
    </source>
</evidence>
<dbReference type="PANTHER" id="PTHR22954">
    <property type="entry name" value="RETROVIRAL PROTEASE-RELATED"/>
    <property type="match status" value="1"/>
</dbReference>
<gene>
    <name evidence="1" type="ORF">T03_1572</name>
    <name evidence="2" type="ORF">T03_311</name>
</gene>